<evidence type="ECO:0000313" key="1">
    <source>
        <dbReference type="EMBL" id="KAK5831225.1"/>
    </source>
</evidence>
<protein>
    <submittedName>
        <fullName evidence="1">Uncharacterized protein</fullName>
    </submittedName>
</protein>
<proteinExistence type="predicted"/>
<accession>A0ABR0PW19</accession>
<evidence type="ECO:0000313" key="2">
    <source>
        <dbReference type="Proteomes" id="UP001358586"/>
    </source>
</evidence>
<comment type="caution">
    <text evidence="1">The sequence shown here is derived from an EMBL/GenBank/DDBJ whole genome shotgun (WGS) entry which is preliminary data.</text>
</comment>
<reference evidence="1 2" key="1">
    <citation type="submission" date="2023-03" db="EMBL/GenBank/DDBJ databases">
        <title>WGS of Gossypium arboreum.</title>
        <authorList>
            <person name="Yu D."/>
        </authorList>
    </citation>
    <scope>NUCLEOTIDE SEQUENCE [LARGE SCALE GENOMIC DNA]</scope>
    <source>
        <tissue evidence="1">Leaf</tissue>
    </source>
</reference>
<keyword evidence="2" id="KW-1185">Reference proteome</keyword>
<dbReference type="Proteomes" id="UP001358586">
    <property type="component" value="Chromosome 5"/>
</dbReference>
<name>A0ABR0PW19_GOSAR</name>
<dbReference type="EMBL" id="JARKNE010000005">
    <property type="protein sequence ID" value="KAK5831225.1"/>
    <property type="molecule type" value="Genomic_DNA"/>
</dbReference>
<sequence length="126" mass="14517">MLVVPTEKHSRFFSNSFQILFSTNLCCHDKLQDKGITWLCLFGIITWRLWKNRNLFIFQNINWTAYEIIKTSLSWAQHFEPFLIGVQSIASNSKIRHHLVDNWVHLLSDGVVARDTGNASAGGVVR</sequence>
<gene>
    <name evidence="1" type="ORF">PVK06_015020</name>
</gene>
<organism evidence="1 2">
    <name type="scientific">Gossypium arboreum</name>
    <name type="common">Tree cotton</name>
    <name type="synonym">Gossypium nanking</name>
    <dbReference type="NCBI Taxonomy" id="29729"/>
    <lineage>
        <taxon>Eukaryota</taxon>
        <taxon>Viridiplantae</taxon>
        <taxon>Streptophyta</taxon>
        <taxon>Embryophyta</taxon>
        <taxon>Tracheophyta</taxon>
        <taxon>Spermatophyta</taxon>
        <taxon>Magnoliopsida</taxon>
        <taxon>eudicotyledons</taxon>
        <taxon>Gunneridae</taxon>
        <taxon>Pentapetalae</taxon>
        <taxon>rosids</taxon>
        <taxon>malvids</taxon>
        <taxon>Malvales</taxon>
        <taxon>Malvaceae</taxon>
        <taxon>Malvoideae</taxon>
        <taxon>Gossypium</taxon>
    </lineage>
</organism>